<gene>
    <name evidence="1" type="ORF">BDM02DRAFT_2757628</name>
</gene>
<evidence type="ECO:0000313" key="1">
    <source>
        <dbReference type="EMBL" id="KAF9652508.1"/>
    </source>
</evidence>
<reference evidence="1" key="2">
    <citation type="journal article" date="2020" name="Nat. Commun.">
        <title>Large-scale genome sequencing of mycorrhizal fungi provides insights into the early evolution of symbiotic traits.</title>
        <authorList>
            <person name="Miyauchi S."/>
            <person name="Kiss E."/>
            <person name="Kuo A."/>
            <person name="Drula E."/>
            <person name="Kohler A."/>
            <person name="Sanchez-Garcia M."/>
            <person name="Morin E."/>
            <person name="Andreopoulos B."/>
            <person name="Barry K.W."/>
            <person name="Bonito G."/>
            <person name="Buee M."/>
            <person name="Carver A."/>
            <person name="Chen C."/>
            <person name="Cichocki N."/>
            <person name="Clum A."/>
            <person name="Culley D."/>
            <person name="Crous P.W."/>
            <person name="Fauchery L."/>
            <person name="Girlanda M."/>
            <person name="Hayes R.D."/>
            <person name="Keri Z."/>
            <person name="LaButti K."/>
            <person name="Lipzen A."/>
            <person name="Lombard V."/>
            <person name="Magnuson J."/>
            <person name="Maillard F."/>
            <person name="Murat C."/>
            <person name="Nolan M."/>
            <person name="Ohm R.A."/>
            <person name="Pangilinan J."/>
            <person name="Pereira M.F."/>
            <person name="Perotto S."/>
            <person name="Peter M."/>
            <person name="Pfister S."/>
            <person name="Riley R."/>
            <person name="Sitrit Y."/>
            <person name="Stielow J.B."/>
            <person name="Szollosi G."/>
            <person name="Zifcakova L."/>
            <person name="Stursova M."/>
            <person name="Spatafora J.W."/>
            <person name="Tedersoo L."/>
            <person name="Vaario L.M."/>
            <person name="Yamada A."/>
            <person name="Yan M."/>
            <person name="Wang P."/>
            <person name="Xu J."/>
            <person name="Bruns T."/>
            <person name="Baldrian P."/>
            <person name="Vilgalys R."/>
            <person name="Dunand C."/>
            <person name="Henrissat B."/>
            <person name="Grigoriev I.V."/>
            <person name="Hibbett D."/>
            <person name="Nagy L.G."/>
            <person name="Martin F.M."/>
        </authorList>
    </citation>
    <scope>NUCLEOTIDE SEQUENCE</scope>
    <source>
        <strain evidence="1">P2</strain>
    </source>
</reference>
<proteinExistence type="predicted"/>
<accession>A0ACB6ZT73</accession>
<name>A0ACB6ZT73_THEGA</name>
<organism evidence="1 2">
    <name type="scientific">Thelephora ganbajun</name>
    <name type="common">Ganba fungus</name>
    <dbReference type="NCBI Taxonomy" id="370292"/>
    <lineage>
        <taxon>Eukaryota</taxon>
        <taxon>Fungi</taxon>
        <taxon>Dikarya</taxon>
        <taxon>Basidiomycota</taxon>
        <taxon>Agaricomycotina</taxon>
        <taxon>Agaricomycetes</taxon>
        <taxon>Thelephorales</taxon>
        <taxon>Thelephoraceae</taxon>
        <taxon>Thelephora</taxon>
    </lineage>
</organism>
<reference evidence="1" key="1">
    <citation type="submission" date="2019-10" db="EMBL/GenBank/DDBJ databases">
        <authorList>
            <consortium name="DOE Joint Genome Institute"/>
            <person name="Kuo A."/>
            <person name="Miyauchi S."/>
            <person name="Kiss E."/>
            <person name="Drula E."/>
            <person name="Kohler A."/>
            <person name="Sanchez-Garcia M."/>
            <person name="Andreopoulos B."/>
            <person name="Barry K.W."/>
            <person name="Bonito G."/>
            <person name="Buee M."/>
            <person name="Carver A."/>
            <person name="Chen C."/>
            <person name="Cichocki N."/>
            <person name="Clum A."/>
            <person name="Culley D."/>
            <person name="Crous P.W."/>
            <person name="Fauchery L."/>
            <person name="Girlanda M."/>
            <person name="Hayes R."/>
            <person name="Keri Z."/>
            <person name="Labutti K."/>
            <person name="Lipzen A."/>
            <person name="Lombard V."/>
            <person name="Magnuson J."/>
            <person name="Maillard F."/>
            <person name="Morin E."/>
            <person name="Murat C."/>
            <person name="Nolan M."/>
            <person name="Ohm R."/>
            <person name="Pangilinan J."/>
            <person name="Pereira M."/>
            <person name="Perotto S."/>
            <person name="Peter M."/>
            <person name="Riley R."/>
            <person name="Sitrit Y."/>
            <person name="Stielow B."/>
            <person name="Szollosi G."/>
            <person name="Zifcakova L."/>
            <person name="Stursova M."/>
            <person name="Spatafora J.W."/>
            <person name="Tedersoo L."/>
            <person name="Vaario L.-M."/>
            <person name="Yamada A."/>
            <person name="Yan M."/>
            <person name="Wang P."/>
            <person name="Xu J."/>
            <person name="Bruns T."/>
            <person name="Baldrian P."/>
            <person name="Vilgalys R."/>
            <person name="Henrissat B."/>
            <person name="Grigoriev I.V."/>
            <person name="Hibbett D."/>
            <person name="Nagy L.G."/>
            <person name="Martin F.M."/>
        </authorList>
    </citation>
    <scope>NUCLEOTIDE SEQUENCE</scope>
    <source>
        <strain evidence="1">P2</strain>
    </source>
</reference>
<sequence>MTSASTPEHEIIIVTPEMTMLWQQCYDIRVAVFVVEQGFSIDDESDEWDETSTHLLVRLVPSLKPVGTIRPVWTPGYYKLSRLAVLKDYRRFSFGRALVLGLHDWVRIDAIKNGRNDEVKIRAHSQLPVKGFYAKYGYIPEGDEFDEDGAPHQLMVATIKLD</sequence>
<dbReference type="Proteomes" id="UP000886501">
    <property type="component" value="Unassembled WGS sequence"/>
</dbReference>
<evidence type="ECO:0000313" key="2">
    <source>
        <dbReference type="Proteomes" id="UP000886501"/>
    </source>
</evidence>
<keyword evidence="2" id="KW-1185">Reference proteome</keyword>
<dbReference type="EMBL" id="MU117968">
    <property type="protein sequence ID" value="KAF9652508.1"/>
    <property type="molecule type" value="Genomic_DNA"/>
</dbReference>
<protein>
    <submittedName>
        <fullName evidence="1">Acyl-CoA N-acyltransferase</fullName>
    </submittedName>
</protein>
<comment type="caution">
    <text evidence="1">The sequence shown here is derived from an EMBL/GenBank/DDBJ whole genome shotgun (WGS) entry which is preliminary data.</text>
</comment>